<accession>A0A0N0VHK3</accession>
<name>A0A0N0VHK3_LEPPY</name>
<gene>
    <name evidence="2" type="ORF">ABB37_00020</name>
</gene>
<keyword evidence="3" id="KW-1185">Reference proteome</keyword>
<protein>
    <submittedName>
        <fullName evidence="2">Uncharacterized protein</fullName>
    </submittedName>
</protein>
<evidence type="ECO:0000256" key="1">
    <source>
        <dbReference type="SAM" id="MobiDB-lite"/>
    </source>
</evidence>
<organism evidence="2 3">
    <name type="scientific">Leptomonas pyrrhocoris</name>
    <name type="common">Firebug parasite</name>
    <dbReference type="NCBI Taxonomy" id="157538"/>
    <lineage>
        <taxon>Eukaryota</taxon>
        <taxon>Discoba</taxon>
        <taxon>Euglenozoa</taxon>
        <taxon>Kinetoplastea</taxon>
        <taxon>Metakinetoplastina</taxon>
        <taxon>Trypanosomatida</taxon>
        <taxon>Trypanosomatidae</taxon>
        <taxon>Leishmaniinae</taxon>
        <taxon>Leptomonas</taxon>
    </lineage>
</organism>
<dbReference type="Proteomes" id="UP000037923">
    <property type="component" value="Unassembled WGS sequence"/>
</dbReference>
<comment type="caution">
    <text evidence="2">The sequence shown here is derived from an EMBL/GenBank/DDBJ whole genome shotgun (WGS) entry which is preliminary data.</text>
</comment>
<feature type="region of interest" description="Disordered" evidence="1">
    <location>
        <begin position="317"/>
        <end position="405"/>
    </location>
</feature>
<feature type="region of interest" description="Disordered" evidence="1">
    <location>
        <begin position="1"/>
        <end position="24"/>
    </location>
</feature>
<dbReference type="VEuPathDB" id="TriTrypDB:LpyrH10_01_0200"/>
<reference evidence="2 3" key="1">
    <citation type="submission" date="2015-07" db="EMBL/GenBank/DDBJ databases">
        <title>High-quality genome of monoxenous trypanosomatid Leptomonas pyrrhocoris.</title>
        <authorList>
            <person name="Flegontov P."/>
            <person name="Butenko A."/>
            <person name="Firsov S."/>
            <person name="Vlcek C."/>
            <person name="Logacheva M.D."/>
            <person name="Field M."/>
            <person name="Filatov D."/>
            <person name="Flegontova O."/>
            <person name="Gerasimov E."/>
            <person name="Jackson A.P."/>
            <person name="Kelly S."/>
            <person name="Opperdoes F."/>
            <person name="O'Reilly A."/>
            <person name="Votypka J."/>
            <person name="Yurchenko V."/>
            <person name="Lukes J."/>
        </authorList>
    </citation>
    <scope>NUCLEOTIDE SEQUENCE [LARGE SCALE GENOMIC DNA]</scope>
    <source>
        <strain evidence="2">H10</strain>
    </source>
</reference>
<feature type="region of interest" description="Disordered" evidence="1">
    <location>
        <begin position="887"/>
        <end position="916"/>
    </location>
</feature>
<dbReference type="OrthoDB" id="10416915at2759"/>
<dbReference type="OMA" id="VCATPFA"/>
<dbReference type="EMBL" id="LGTL01000001">
    <property type="protein sequence ID" value="KPA85614.1"/>
    <property type="molecule type" value="Genomic_DNA"/>
</dbReference>
<dbReference type="AlphaFoldDB" id="A0A0N0VHK3"/>
<evidence type="ECO:0000313" key="3">
    <source>
        <dbReference type="Proteomes" id="UP000037923"/>
    </source>
</evidence>
<evidence type="ECO:0000313" key="2">
    <source>
        <dbReference type="EMBL" id="KPA85614.1"/>
    </source>
</evidence>
<dbReference type="GeneID" id="26900318"/>
<proteinExistence type="predicted"/>
<sequence length="1123" mass="123838">MPRPSDQQRAATEAGFGAGNTGATPSADILTEDVDQALLHFSAAVKEHNQPVLTRTVLFMNELLTSSAWRSKRYREEEESFNAALASLNGRGHGGSTAGPAHTGTLHGGGPSLTQWVDALESLTAAGLPTALQYLRDLYKTSTAWTEVDRRCSIAVLNFIFFVLVLFRQTQRRVASLRLHQQNQVTQPQQQQQQWTSAAASPSSTITPFLFEASHTALPAPSFCEEGRALDVVEVRIASLYQAQQTIVMPYLCFISWNAEAQLHAVNIRASVCIKGMPSLSELPQVPLYLSEYDGWIWVWMTVALYSALSLPGTPRAQPSSMHNVRAAPSSPDPGGASVATTSVGSPPPAAVTRPHGFYFSASPQSSPLARRDSTSFAGRGAETAGAAPGSHGSSRHRGVGGGVGGAAGSVDDALNGGGGVGASRKKPSVRSAVVRLLLQMSPHDGGDLYMHKMVAVLFSSFELLLHHWTRGQPVIGDLLREWTQRVVHSRLSPHLASLTRLRAWLDLILDGSLEELTRVVVTLDDVVLHTSFLFFSSTRPLLRLHQLLEQLVPLQVTLLFLYQLHLEAHRSAEEDERDDEVVGTYRFPLEDADEVYGSDGARSRWTEQRRTRTHELCAGDVLRYCTAVSQLLAHVAELLLEPHTQRTNGFNAFQLPQSLCCAMLKNTMMFMASEMMLNEEFWVSVRGGGGGRDGGRGGGSAMRKQWRWWSVWTNTAHFVCVTGGRFGEPEESDADLLYHQRRRDVFYVQAISLAMEDVYALLQMIASTDMQQSVTAPRTLHLIFLRLRAFFVRLHEEHVAAISLHVVSPFSALRDDTFNAFAQLLEHYVAVTAMERVPFLASTDPLNGANPLPPPFFSSPSTPLHRSLWLLAVAYLRLATINSSATQDGDAAPPDSAHPVQHAEEQPTTSSQTSARRRALSTHNFVCATPFASLFYLRDRSYESSEDWMQQTEKWQKKILLRNGKEVPQLRDSAHLFRCYRGEVQQNEDAARELLLLASVRWLSAALCAASRAHVMGETERLSRSTSSFTNARASPRGTESQSSIYVTAFSRYLCMAKDISSPCLLFLLQIIRDELRGCKEREGSTHHSNASAITGEGGNWLGEQDLLDARAFECEVSLYSV</sequence>
<dbReference type="RefSeq" id="XP_015664053.1">
    <property type="nucleotide sequence ID" value="XM_015796045.1"/>
</dbReference>
<feature type="compositionally biased region" description="Polar residues" evidence="1">
    <location>
        <begin position="1"/>
        <end position="10"/>
    </location>
</feature>